<dbReference type="Proteomes" id="UP001497644">
    <property type="component" value="Chromosome 5"/>
</dbReference>
<accession>A0AAV2NVN4</accession>
<dbReference type="EMBL" id="OZ034828">
    <property type="protein sequence ID" value="CAL1683834.1"/>
    <property type="molecule type" value="Genomic_DNA"/>
</dbReference>
<evidence type="ECO:0000313" key="2">
    <source>
        <dbReference type="Proteomes" id="UP001497644"/>
    </source>
</evidence>
<proteinExistence type="predicted"/>
<name>A0AAV2NVN4_9HYME</name>
<reference evidence="1" key="1">
    <citation type="submission" date="2024-04" db="EMBL/GenBank/DDBJ databases">
        <authorList>
            <consortium name="Molecular Ecology Group"/>
        </authorList>
    </citation>
    <scope>NUCLEOTIDE SEQUENCE</scope>
</reference>
<organism evidence="1 2">
    <name type="scientific">Lasius platythorax</name>
    <dbReference type="NCBI Taxonomy" id="488582"/>
    <lineage>
        <taxon>Eukaryota</taxon>
        <taxon>Metazoa</taxon>
        <taxon>Ecdysozoa</taxon>
        <taxon>Arthropoda</taxon>
        <taxon>Hexapoda</taxon>
        <taxon>Insecta</taxon>
        <taxon>Pterygota</taxon>
        <taxon>Neoptera</taxon>
        <taxon>Endopterygota</taxon>
        <taxon>Hymenoptera</taxon>
        <taxon>Apocrita</taxon>
        <taxon>Aculeata</taxon>
        <taxon>Formicoidea</taxon>
        <taxon>Formicidae</taxon>
        <taxon>Formicinae</taxon>
        <taxon>Lasius</taxon>
        <taxon>Lasius</taxon>
    </lineage>
</organism>
<evidence type="ECO:0000313" key="1">
    <source>
        <dbReference type="EMBL" id="CAL1683834.1"/>
    </source>
</evidence>
<keyword evidence="2" id="KW-1185">Reference proteome</keyword>
<sequence>MPFYTPYAGTPYIRCSMGLHLYDSTIFDPNENNEINMSVMHTPPNNLIHVSDDTIDREIERLRNSIRPINEHVVEAEVHEPPVNRDPSMNNISNPLLREIMRGIEMRAEINTLREQRRESNTYEGE</sequence>
<dbReference type="AlphaFoldDB" id="A0AAV2NVN4"/>
<gene>
    <name evidence="1" type="ORF">LPLAT_LOCUS9590</name>
</gene>
<protein>
    <submittedName>
        <fullName evidence="1">Uncharacterized protein</fullName>
    </submittedName>
</protein>